<evidence type="ECO:0000259" key="1">
    <source>
        <dbReference type="Pfam" id="PF02557"/>
    </source>
</evidence>
<dbReference type="AlphaFoldDB" id="A0A939MM01"/>
<dbReference type="SUPFAM" id="SSF55166">
    <property type="entry name" value="Hedgehog/DD-peptidase"/>
    <property type="match status" value="1"/>
</dbReference>
<dbReference type="Proteomes" id="UP000664382">
    <property type="component" value="Unassembled WGS sequence"/>
</dbReference>
<dbReference type="CDD" id="cd14852">
    <property type="entry name" value="LD-carboxypeptidase"/>
    <property type="match status" value="1"/>
</dbReference>
<accession>A0A939MM01</accession>
<dbReference type="GO" id="GO:0008233">
    <property type="term" value="F:peptidase activity"/>
    <property type="evidence" value="ECO:0007669"/>
    <property type="project" value="InterPro"/>
</dbReference>
<name>A0A939MM01_9MICO</name>
<dbReference type="PANTHER" id="PTHR34385:SF1">
    <property type="entry name" value="PEPTIDOGLYCAN L-ALANYL-D-GLUTAMATE ENDOPEPTIDASE CWLK"/>
    <property type="match status" value="1"/>
</dbReference>
<dbReference type="InterPro" id="IPR058193">
    <property type="entry name" value="VanY/YodJ_core_dom"/>
</dbReference>
<proteinExistence type="predicted"/>
<dbReference type="Gene3D" id="2.60.40.2700">
    <property type="match status" value="1"/>
</dbReference>
<feature type="domain" description="D-alanyl-D-alanine carboxypeptidase-like core" evidence="1">
    <location>
        <begin position="194"/>
        <end position="319"/>
    </location>
</feature>
<dbReference type="InterPro" id="IPR003709">
    <property type="entry name" value="VanY-like_core_dom"/>
</dbReference>
<dbReference type="RefSeq" id="WP_208098767.1">
    <property type="nucleotide sequence ID" value="NZ_JAGDYM010000016.1"/>
</dbReference>
<dbReference type="InterPro" id="IPR052179">
    <property type="entry name" value="DD-CPase-like"/>
</dbReference>
<dbReference type="EMBL" id="JAGDYM010000016">
    <property type="protein sequence ID" value="MBO1903016.1"/>
    <property type="molecule type" value="Genomic_DNA"/>
</dbReference>
<keyword evidence="3" id="KW-1185">Reference proteome</keyword>
<evidence type="ECO:0000313" key="3">
    <source>
        <dbReference type="Proteomes" id="UP000664382"/>
    </source>
</evidence>
<dbReference type="Pfam" id="PF02557">
    <property type="entry name" value="VanY"/>
    <property type="match status" value="1"/>
</dbReference>
<protein>
    <submittedName>
        <fullName evidence="2">M15 family metallopeptidase</fullName>
    </submittedName>
</protein>
<comment type="caution">
    <text evidence="2">The sequence shown here is derived from an EMBL/GenBank/DDBJ whole genome shotgun (WGS) entry which is preliminary data.</text>
</comment>
<sequence length="347" mass="38741">MISQDSRRTPRPLLSGGLAVLLAATLVVADIPDVSGDAAGPPAAEAMSHASARVPAEKRAGQKLAIAKPRVKGTARIGQTLRARVKSTGTVRPALTYTWLRDGVRIRGAHKSWYRLGSKDRKHRISVRVTAKATGYRTVTKRSSPTKRVRAKAINDPRSAQVVVNKLRPLQPKRYQPSGLVHARGIENTNGQPMRWATARALERMAVAARKDGVDFRIFSAFRSYDYQRSLYDSYVARDGRARADTYSARPGHSEHQTGFAVDLGDWSGCGIGTCFADTSAGRWLAKNSHRYGFILRYPRGYTHITGYTYEPWHFRYVGEKAAKEMKRKKIRTLEQYRGLKAAPDYR</sequence>
<evidence type="ECO:0000313" key="2">
    <source>
        <dbReference type="EMBL" id="MBO1903016.1"/>
    </source>
</evidence>
<dbReference type="Gene3D" id="3.30.1380.10">
    <property type="match status" value="1"/>
</dbReference>
<organism evidence="2 3">
    <name type="scientific">Leucobacter weissii</name>
    <dbReference type="NCBI Taxonomy" id="1983706"/>
    <lineage>
        <taxon>Bacteria</taxon>
        <taxon>Bacillati</taxon>
        <taxon>Actinomycetota</taxon>
        <taxon>Actinomycetes</taxon>
        <taxon>Micrococcales</taxon>
        <taxon>Microbacteriaceae</taxon>
        <taxon>Leucobacter</taxon>
    </lineage>
</organism>
<dbReference type="PANTHER" id="PTHR34385">
    <property type="entry name" value="D-ALANYL-D-ALANINE CARBOXYPEPTIDASE"/>
    <property type="match status" value="1"/>
</dbReference>
<reference evidence="2" key="1">
    <citation type="submission" date="2021-03" db="EMBL/GenBank/DDBJ databases">
        <title>Leucobacter chromiisoli sp. nov., isolated from chromium-containing soil of chemical plant.</title>
        <authorList>
            <person name="Xu Z."/>
        </authorList>
    </citation>
    <scope>NUCLEOTIDE SEQUENCE</scope>
    <source>
        <strain evidence="2">S27</strain>
    </source>
</reference>
<gene>
    <name evidence="2" type="ORF">J4H92_13800</name>
</gene>
<dbReference type="InterPro" id="IPR009045">
    <property type="entry name" value="Zn_M74/Hedgehog-like"/>
</dbReference>
<dbReference type="GO" id="GO:0006508">
    <property type="term" value="P:proteolysis"/>
    <property type="evidence" value="ECO:0007669"/>
    <property type="project" value="InterPro"/>
</dbReference>